<reference evidence="2 3" key="1">
    <citation type="submission" date="2022-05" db="EMBL/GenBank/DDBJ databases">
        <authorList>
            <consortium name="Genoscope - CEA"/>
            <person name="William W."/>
        </authorList>
    </citation>
    <scope>NUCLEOTIDE SEQUENCE [LARGE SCALE GENOMIC DNA]</scope>
</reference>
<accession>A0ABN8RLS6</accession>
<feature type="region of interest" description="Disordered" evidence="1">
    <location>
        <begin position="563"/>
        <end position="583"/>
    </location>
</feature>
<evidence type="ECO:0000313" key="3">
    <source>
        <dbReference type="Proteomes" id="UP001159427"/>
    </source>
</evidence>
<proteinExistence type="predicted"/>
<dbReference type="PANTHER" id="PTHR31424">
    <property type="entry name" value="PROTEIN CBG23806"/>
    <property type="match status" value="1"/>
</dbReference>
<dbReference type="InterPro" id="IPR009689">
    <property type="entry name" value="DUF1280"/>
</dbReference>
<comment type="caution">
    <text evidence="2">The sequence shown here is derived from an EMBL/GenBank/DDBJ whole genome shotgun (WGS) entry which is preliminary data.</text>
</comment>
<feature type="compositionally biased region" description="Basic and acidic residues" evidence="1">
    <location>
        <begin position="571"/>
        <end position="583"/>
    </location>
</feature>
<evidence type="ECO:0000256" key="1">
    <source>
        <dbReference type="SAM" id="MobiDB-lite"/>
    </source>
</evidence>
<sequence length="583" mass="67162">MTLHFKTWHEQHDYYVNFQPLELVKRTRARKTTDEVTKKTVRQRSKAVAETRTAVSGGAAGTQLVDELKAMGRLEREALLKEALGKEFKITIPRGDILAMKADLGETWYKVRKLRRWFDQWGLSSESEKHQRKQVQSITDPNNLVCEMVPFEFKKPGCNPEIKQAEFGYVADVNQFVQLHLDENEKNGRLTWNNAIPEQEVHLKLGGDAGGGSFKMAFQIANLQHPNSKTNTVVFAMFHAKDTWTNLKTALMKYREQVNILKEATWRGKKQIVFLFGDYEFLCKIFGTAGASGKYPCLWCLITYEMMQLSCQDPRRGHIEKRNLKNIEEDYNKFVADGCVTSRQKFYHNVIHEKLLDIELEKDKLADEQIELAGFDRSDGPLTRHLDVVLKEMNVERQAYHGKSFIGNHVHTCCKATNINKLCSAVVAKTEELCPSLLSKAREISVKFEQAFKLFAACHFVYDSAEYLDDEKIDQLDAHIKKFLKFIRENLPGIAITPKLHMLEDHVCPFLRQWHMGLGFYSEQGIEGIHSEFNTQSQHFDHVKKQDVRLRQILVNHHIATSPSLAGKAPKPKERNLKRKANE</sequence>
<name>A0ABN8RLS6_9CNID</name>
<keyword evidence="3" id="KW-1185">Reference proteome</keyword>
<gene>
    <name evidence="2" type="ORF">PEVE_00011948</name>
</gene>
<dbReference type="Pfam" id="PF06918">
    <property type="entry name" value="DUF1280"/>
    <property type="match status" value="1"/>
</dbReference>
<organism evidence="2 3">
    <name type="scientific">Porites evermanni</name>
    <dbReference type="NCBI Taxonomy" id="104178"/>
    <lineage>
        <taxon>Eukaryota</taxon>
        <taxon>Metazoa</taxon>
        <taxon>Cnidaria</taxon>
        <taxon>Anthozoa</taxon>
        <taxon>Hexacorallia</taxon>
        <taxon>Scleractinia</taxon>
        <taxon>Fungiina</taxon>
        <taxon>Poritidae</taxon>
        <taxon>Porites</taxon>
    </lineage>
</organism>
<protein>
    <submittedName>
        <fullName evidence="2">Uncharacterized protein</fullName>
    </submittedName>
</protein>
<dbReference type="EMBL" id="CALNXI010001873">
    <property type="protein sequence ID" value="CAH3178755.1"/>
    <property type="molecule type" value="Genomic_DNA"/>
</dbReference>
<dbReference type="Proteomes" id="UP001159427">
    <property type="component" value="Unassembled WGS sequence"/>
</dbReference>
<evidence type="ECO:0000313" key="2">
    <source>
        <dbReference type="EMBL" id="CAH3178755.1"/>
    </source>
</evidence>